<dbReference type="InterPro" id="IPR011990">
    <property type="entry name" value="TPR-like_helical_dom_sf"/>
</dbReference>
<name>A0A517ZL67_9PLAN</name>
<accession>A0A517ZL67</accession>
<evidence type="ECO:0008006" key="3">
    <source>
        <dbReference type="Google" id="ProtNLM"/>
    </source>
</evidence>
<organism evidence="1 2">
    <name type="scientific">Symmachiella dynata</name>
    <dbReference type="NCBI Taxonomy" id="2527995"/>
    <lineage>
        <taxon>Bacteria</taxon>
        <taxon>Pseudomonadati</taxon>
        <taxon>Planctomycetota</taxon>
        <taxon>Planctomycetia</taxon>
        <taxon>Planctomycetales</taxon>
        <taxon>Planctomycetaceae</taxon>
        <taxon>Symmachiella</taxon>
    </lineage>
</organism>
<dbReference type="AlphaFoldDB" id="A0A517ZL67"/>
<dbReference type="Gene3D" id="1.25.40.10">
    <property type="entry name" value="Tetratricopeptide repeat domain"/>
    <property type="match status" value="2"/>
</dbReference>
<dbReference type="Pfam" id="PF13428">
    <property type="entry name" value="TPR_14"/>
    <property type="match status" value="1"/>
</dbReference>
<evidence type="ECO:0000313" key="2">
    <source>
        <dbReference type="Proteomes" id="UP000319383"/>
    </source>
</evidence>
<sequence length="862" mass="95712">MNRLTRQLNFPPSTLTLALLLSALVLLAPLGACGDEESLTARYFDGLRSRQLYEVAELYGREQLLRDDLLPEERLEFTIELSRTLADHAMHAGDAQQQAKLWTEAREILNTLIQQTPQQQFSLEFQLAQLDALRGQSLRYQSQIAPYDHVLRDQAAKILAQAIEQFRAVQRSADAALKGLSQATNSASPYTEPELAGLVAQVKQSEATALLDLAMVLPSDSPDRAVALIDAAKRLKELPRSSSGPGKIRAAEVQLLYARCLRLQRHYQQSLDLLNQFSKAGANSVIGDRATGERIRALLGMKRTDEAAKLIDDFTIAGRELPAELEFLNVRILSTQWQQQVAEGNSAAAAGLLELIHQQAEKVQQQTGGYWGARAWALWESNQESSQYGAEVALAIREARALYGHGKVLDAIEQYGQAASTAFRTGQRDLAFDLAFTRASLQLRTKQYEVAARAFGELYEKFPLNARAADASLLRAFALGQVYNTRRTQNKRQAYTEALEQHREQFAEHPTSAAATWMLAELEEQRLQTTVALQLYQTIPADHARGPASRVAIARCYEKILRRLQSLGRPTDSWQEIATNEIQGFLPPQSSNLSSPLTEPQCEIATYLAKIYLHATPPNFAAADAVLARVFDGRSAGAATNNSPQLRKTLAAAMQLRVVSLAGQNRLADAGKLLNQLSETSPVEMLGILGGLSKLVEDAGDETSRDVGALQLQAVEKLDTRREQLTPAQAKRLDQCRAQAYEALGRIDAAIELYEELRETFPKDRELQRNLGEALIHCGTQRCLNQATQLWARLETANKSGTPQWLNARYYRALTAFKLKDYDLCYKLTGIAAQLYPELGGAELKPRYEELSKQCDAQRAKK</sequence>
<reference evidence="1 2" key="1">
    <citation type="submission" date="2019-02" db="EMBL/GenBank/DDBJ databases">
        <title>Deep-cultivation of Planctomycetes and their phenomic and genomic characterization uncovers novel biology.</title>
        <authorList>
            <person name="Wiegand S."/>
            <person name="Jogler M."/>
            <person name="Boedeker C."/>
            <person name="Pinto D."/>
            <person name="Vollmers J."/>
            <person name="Rivas-Marin E."/>
            <person name="Kohn T."/>
            <person name="Peeters S.H."/>
            <person name="Heuer A."/>
            <person name="Rast P."/>
            <person name="Oberbeckmann S."/>
            <person name="Bunk B."/>
            <person name="Jeske O."/>
            <person name="Meyerdierks A."/>
            <person name="Storesund J.E."/>
            <person name="Kallscheuer N."/>
            <person name="Luecker S."/>
            <person name="Lage O.M."/>
            <person name="Pohl T."/>
            <person name="Merkel B.J."/>
            <person name="Hornburger P."/>
            <person name="Mueller R.-W."/>
            <person name="Bruemmer F."/>
            <person name="Labrenz M."/>
            <person name="Spormann A.M."/>
            <person name="Op den Camp H."/>
            <person name="Overmann J."/>
            <person name="Amann R."/>
            <person name="Jetten M.S.M."/>
            <person name="Mascher T."/>
            <person name="Medema M.H."/>
            <person name="Devos D.P."/>
            <person name="Kaster A.-K."/>
            <person name="Ovreas L."/>
            <person name="Rohde M."/>
            <person name="Galperin M.Y."/>
            <person name="Jogler C."/>
        </authorList>
    </citation>
    <scope>NUCLEOTIDE SEQUENCE [LARGE SCALE GENOMIC DNA]</scope>
    <source>
        <strain evidence="1 2">Mal52</strain>
    </source>
</reference>
<dbReference type="RefSeq" id="WP_145375289.1">
    <property type="nucleotide sequence ID" value="NZ_CP036276.1"/>
</dbReference>
<dbReference type="EMBL" id="CP036276">
    <property type="protein sequence ID" value="QDU43173.1"/>
    <property type="molecule type" value="Genomic_DNA"/>
</dbReference>
<keyword evidence="2" id="KW-1185">Reference proteome</keyword>
<protein>
    <recommendedName>
        <fullName evidence="3">Tetratricopeptide repeat protein</fullName>
    </recommendedName>
</protein>
<dbReference type="SUPFAM" id="SSF48452">
    <property type="entry name" value="TPR-like"/>
    <property type="match status" value="2"/>
</dbReference>
<gene>
    <name evidence="1" type="ORF">Mal52_16450</name>
</gene>
<dbReference type="Proteomes" id="UP000319383">
    <property type="component" value="Chromosome"/>
</dbReference>
<dbReference type="KEGG" id="sdyn:Mal52_16450"/>
<proteinExistence type="predicted"/>
<evidence type="ECO:0000313" key="1">
    <source>
        <dbReference type="EMBL" id="QDU43173.1"/>
    </source>
</evidence>